<dbReference type="Proteomes" id="UP000031443">
    <property type="component" value="Unassembled WGS sequence"/>
</dbReference>
<evidence type="ECO:0000256" key="1">
    <source>
        <dbReference type="SAM" id="MobiDB-lite"/>
    </source>
</evidence>
<feature type="compositionally biased region" description="Basic and acidic residues" evidence="1">
    <location>
        <begin position="69"/>
        <end position="81"/>
    </location>
</feature>
<dbReference type="InterPro" id="IPR029200">
    <property type="entry name" value="TMEM247"/>
</dbReference>
<feature type="region of interest" description="Disordered" evidence="1">
    <location>
        <begin position="69"/>
        <end position="98"/>
    </location>
</feature>
<feature type="compositionally biased region" description="Basic and acidic residues" evidence="1">
    <location>
        <begin position="166"/>
        <end position="181"/>
    </location>
</feature>
<evidence type="ECO:0000313" key="2">
    <source>
        <dbReference type="EMBL" id="EMP33004.1"/>
    </source>
</evidence>
<organism evidence="2 3">
    <name type="scientific">Chelonia mydas</name>
    <name type="common">Green sea-turtle</name>
    <name type="synonym">Chelonia agassizi</name>
    <dbReference type="NCBI Taxonomy" id="8469"/>
    <lineage>
        <taxon>Eukaryota</taxon>
        <taxon>Metazoa</taxon>
        <taxon>Chordata</taxon>
        <taxon>Craniata</taxon>
        <taxon>Vertebrata</taxon>
        <taxon>Euteleostomi</taxon>
        <taxon>Archelosauria</taxon>
        <taxon>Testudinata</taxon>
        <taxon>Testudines</taxon>
        <taxon>Cryptodira</taxon>
        <taxon>Durocryptodira</taxon>
        <taxon>Americhelydia</taxon>
        <taxon>Chelonioidea</taxon>
        <taxon>Cheloniidae</taxon>
        <taxon>Chelonia</taxon>
    </lineage>
</organism>
<feature type="region of interest" description="Disordered" evidence="1">
    <location>
        <begin position="165"/>
        <end position="190"/>
    </location>
</feature>
<proteinExistence type="predicted"/>
<protein>
    <submittedName>
        <fullName evidence="2">Uncharacterized protein</fullName>
    </submittedName>
</protein>
<dbReference type="PANTHER" id="PTHR36691:SF1">
    <property type="entry name" value="TRANSMEMBRANE PROTEIN 247"/>
    <property type="match status" value="1"/>
</dbReference>
<evidence type="ECO:0000313" key="3">
    <source>
        <dbReference type="Proteomes" id="UP000031443"/>
    </source>
</evidence>
<name>M7B7A1_CHEMY</name>
<keyword evidence="3" id="KW-1185">Reference proteome</keyword>
<sequence length="296" mass="33405">MDTPRDTLTSSDVSHVETESLHVKDQETQADLERLSNLEGSEYSDQAGIALKEMQTGFEFTVQIAEYKDNKKQQQHEKMDASRGTPTSSYFPDDMTEGLDGKRQAVHLENRAKREADALQPEGFNSMGEISNLEELEQPCGRRITATDLELEKMRWDSALTRLKHKQEDNEKQRQHEKTMEQLRQQATPRSQNVEGLPWFTCLYNGRGQRGLIARVVSERFPEAQLDDQATSISEQTVVKAGQTGRKSSVKMKAKIFTTSIRNDECRCIALAIQGRMRLVAGVVVLESASGDEVPK</sequence>
<feature type="compositionally biased region" description="Basic and acidic residues" evidence="1">
    <location>
        <begin position="14"/>
        <end position="30"/>
    </location>
</feature>
<gene>
    <name evidence="2" type="ORF">UY3_09850</name>
</gene>
<dbReference type="PANTHER" id="PTHR36691">
    <property type="entry name" value="TRANSMEMBRANE PROTEIN 247"/>
    <property type="match status" value="1"/>
</dbReference>
<accession>M7B7A1</accession>
<dbReference type="AlphaFoldDB" id="M7B7A1"/>
<dbReference type="GO" id="GO:0005783">
    <property type="term" value="C:endoplasmic reticulum"/>
    <property type="evidence" value="ECO:0007669"/>
    <property type="project" value="TreeGrafter"/>
</dbReference>
<reference evidence="3" key="1">
    <citation type="journal article" date="2013" name="Nat. Genet.">
        <title>The draft genomes of soft-shell turtle and green sea turtle yield insights into the development and evolution of the turtle-specific body plan.</title>
        <authorList>
            <person name="Wang Z."/>
            <person name="Pascual-Anaya J."/>
            <person name="Zadissa A."/>
            <person name="Li W."/>
            <person name="Niimura Y."/>
            <person name="Huang Z."/>
            <person name="Li C."/>
            <person name="White S."/>
            <person name="Xiong Z."/>
            <person name="Fang D."/>
            <person name="Wang B."/>
            <person name="Ming Y."/>
            <person name="Chen Y."/>
            <person name="Zheng Y."/>
            <person name="Kuraku S."/>
            <person name="Pignatelli M."/>
            <person name="Herrero J."/>
            <person name="Beal K."/>
            <person name="Nozawa M."/>
            <person name="Li Q."/>
            <person name="Wang J."/>
            <person name="Zhang H."/>
            <person name="Yu L."/>
            <person name="Shigenobu S."/>
            <person name="Wang J."/>
            <person name="Liu J."/>
            <person name="Flicek P."/>
            <person name="Searle S."/>
            <person name="Wang J."/>
            <person name="Kuratani S."/>
            <person name="Yin Y."/>
            <person name="Aken B."/>
            <person name="Zhang G."/>
            <person name="Irie N."/>
        </authorList>
    </citation>
    <scope>NUCLEOTIDE SEQUENCE [LARGE SCALE GENOMIC DNA]</scope>
</reference>
<feature type="region of interest" description="Disordered" evidence="1">
    <location>
        <begin position="1"/>
        <end position="30"/>
    </location>
</feature>
<dbReference type="Pfam" id="PF15444">
    <property type="entry name" value="TMEM247"/>
    <property type="match status" value="1"/>
</dbReference>
<dbReference type="EMBL" id="KB537575">
    <property type="protein sequence ID" value="EMP33004.1"/>
    <property type="molecule type" value="Genomic_DNA"/>
</dbReference>
<feature type="compositionally biased region" description="Polar residues" evidence="1">
    <location>
        <begin position="1"/>
        <end position="13"/>
    </location>
</feature>